<keyword evidence="2" id="KW-0413">Isomerase</keyword>
<dbReference type="PANTHER" id="PTHR30390:SF6">
    <property type="entry name" value="DNAA INITIATOR-ASSOCIATING PROTEIN DIAA"/>
    <property type="match status" value="1"/>
</dbReference>
<dbReference type="Proteomes" id="UP000245765">
    <property type="component" value="Unassembled WGS sequence"/>
</dbReference>
<sequence>MAEADLDRWLREAGELLAATRAAGLDAAMERAVATTTAALAAGRSLLVCGNGGSAADSQHIVGELVARFLKERRAIKAICLASNPAVLTAWSNDYAYDTVFARQVEAYGEPGGVLLGLSTSGNSRNVVLAMEAARARGMATIGMTGEGGGRMAALCDVLLAVPSRFTPAIQQVHLVMYHCFCAAVEQRLG</sequence>
<protein>
    <submittedName>
        <fullName evidence="2">Phosphoheptose isomerase</fullName>
    </submittedName>
</protein>
<dbReference type="PANTHER" id="PTHR30390">
    <property type="entry name" value="SEDOHEPTULOSE 7-PHOSPHATE ISOMERASE / DNAA INITIATOR-ASSOCIATING FACTOR FOR REPLICATION INITIATION"/>
    <property type="match status" value="1"/>
</dbReference>
<feature type="domain" description="SIS" evidence="1">
    <location>
        <begin position="36"/>
        <end position="190"/>
    </location>
</feature>
<dbReference type="InterPro" id="IPR046348">
    <property type="entry name" value="SIS_dom_sf"/>
</dbReference>
<dbReference type="PROSITE" id="PS51464">
    <property type="entry name" value="SIS"/>
    <property type="match status" value="1"/>
</dbReference>
<dbReference type="InterPro" id="IPR050099">
    <property type="entry name" value="SIS_GmhA/DiaA_subfam"/>
</dbReference>
<dbReference type="EMBL" id="QGNA01000008">
    <property type="protein sequence ID" value="PWS34252.1"/>
    <property type="molecule type" value="Genomic_DNA"/>
</dbReference>
<accession>A0A317F6U0</accession>
<dbReference type="InterPro" id="IPR001347">
    <property type="entry name" value="SIS_dom"/>
</dbReference>
<dbReference type="InterPro" id="IPR035461">
    <property type="entry name" value="GmhA/DiaA"/>
</dbReference>
<evidence type="ECO:0000259" key="1">
    <source>
        <dbReference type="PROSITE" id="PS51464"/>
    </source>
</evidence>
<gene>
    <name evidence="2" type="ORF">DFH01_26890</name>
</gene>
<comment type="caution">
    <text evidence="2">The sequence shown here is derived from an EMBL/GenBank/DDBJ whole genome shotgun (WGS) entry which is preliminary data.</text>
</comment>
<keyword evidence="3" id="KW-1185">Reference proteome</keyword>
<dbReference type="GO" id="GO:0016853">
    <property type="term" value="F:isomerase activity"/>
    <property type="evidence" value="ECO:0007669"/>
    <property type="project" value="UniProtKB-KW"/>
</dbReference>
<evidence type="ECO:0000313" key="3">
    <source>
        <dbReference type="Proteomes" id="UP000245765"/>
    </source>
</evidence>
<name>A0A317F6U0_9PROT</name>
<dbReference type="SUPFAM" id="SSF53697">
    <property type="entry name" value="SIS domain"/>
    <property type="match status" value="1"/>
</dbReference>
<dbReference type="AlphaFoldDB" id="A0A317F6U0"/>
<evidence type="ECO:0000313" key="2">
    <source>
        <dbReference type="EMBL" id="PWS34252.1"/>
    </source>
</evidence>
<dbReference type="Gene3D" id="3.40.50.10490">
    <property type="entry name" value="Glucose-6-phosphate isomerase like protein, domain 1"/>
    <property type="match status" value="1"/>
</dbReference>
<dbReference type="CDD" id="cd05006">
    <property type="entry name" value="SIS_GmhA"/>
    <property type="match status" value="1"/>
</dbReference>
<proteinExistence type="predicted"/>
<dbReference type="RefSeq" id="WP_109873621.1">
    <property type="nucleotide sequence ID" value="NZ_QGNA01000008.1"/>
</dbReference>
<dbReference type="Pfam" id="PF13580">
    <property type="entry name" value="SIS_2"/>
    <property type="match status" value="1"/>
</dbReference>
<dbReference type="GO" id="GO:1901135">
    <property type="term" value="P:carbohydrate derivative metabolic process"/>
    <property type="evidence" value="ECO:0007669"/>
    <property type="project" value="InterPro"/>
</dbReference>
<dbReference type="OrthoDB" id="9810929at2"/>
<organism evidence="2 3">
    <name type="scientific">Falsiroseomonas bella</name>
    <dbReference type="NCBI Taxonomy" id="2184016"/>
    <lineage>
        <taxon>Bacteria</taxon>
        <taxon>Pseudomonadati</taxon>
        <taxon>Pseudomonadota</taxon>
        <taxon>Alphaproteobacteria</taxon>
        <taxon>Acetobacterales</taxon>
        <taxon>Roseomonadaceae</taxon>
        <taxon>Falsiroseomonas</taxon>
    </lineage>
</organism>
<reference evidence="3" key="1">
    <citation type="submission" date="2018-05" db="EMBL/GenBank/DDBJ databases">
        <authorList>
            <person name="Du Z."/>
            <person name="Wang X."/>
        </authorList>
    </citation>
    <scope>NUCLEOTIDE SEQUENCE [LARGE SCALE GENOMIC DNA]</scope>
    <source>
        <strain evidence="3">CQN31</strain>
    </source>
</reference>
<dbReference type="GO" id="GO:0097367">
    <property type="term" value="F:carbohydrate derivative binding"/>
    <property type="evidence" value="ECO:0007669"/>
    <property type="project" value="InterPro"/>
</dbReference>